<evidence type="ECO:0000313" key="5">
    <source>
        <dbReference type="EMBL" id="CAK9135427.1"/>
    </source>
</evidence>
<protein>
    <submittedName>
        <fullName evidence="4">Uncharacterized protein</fullName>
    </submittedName>
</protein>
<dbReference type="AlphaFoldDB" id="A0ABC8QRL7"/>
<dbReference type="Proteomes" id="UP001642360">
    <property type="component" value="Unassembled WGS sequence"/>
</dbReference>
<evidence type="ECO:0000313" key="4">
    <source>
        <dbReference type="EMBL" id="CAK9135366.1"/>
    </source>
</evidence>
<dbReference type="EMBL" id="CAUOFW020000709">
    <property type="protein sequence ID" value="CAK9135427.1"/>
    <property type="molecule type" value="Genomic_DNA"/>
</dbReference>
<keyword evidence="2" id="KW-1015">Disulfide bond</keyword>
<keyword evidence="6" id="KW-1185">Reference proteome</keyword>
<dbReference type="PANTHER" id="PTHR31614">
    <property type="entry name" value="PROTEIN DOWNSTREAM OF FLC-RELATED"/>
    <property type="match status" value="1"/>
</dbReference>
<dbReference type="PANTHER" id="PTHR31614:SF5">
    <property type="entry name" value="ALLERGEN-LIKE PROTEIN BRSN20"/>
    <property type="match status" value="1"/>
</dbReference>
<evidence type="ECO:0000256" key="3">
    <source>
        <dbReference type="SAM" id="SignalP"/>
    </source>
</evidence>
<evidence type="ECO:0000313" key="6">
    <source>
        <dbReference type="Proteomes" id="UP001642360"/>
    </source>
</evidence>
<feature type="signal peptide" evidence="3">
    <location>
        <begin position="1"/>
        <end position="19"/>
    </location>
</feature>
<name>A0ABC8QRL7_9AQUA</name>
<evidence type="ECO:0000256" key="1">
    <source>
        <dbReference type="ARBA" id="ARBA00010049"/>
    </source>
</evidence>
<comment type="similarity">
    <text evidence="1">Belongs to the Ole e I family.</text>
</comment>
<reference evidence="4 6" key="1">
    <citation type="submission" date="2024-02" db="EMBL/GenBank/DDBJ databases">
        <authorList>
            <person name="Vignale AGUSTIN F."/>
            <person name="Sosa J E."/>
            <person name="Modenutti C."/>
        </authorList>
    </citation>
    <scope>NUCLEOTIDE SEQUENCE [LARGE SCALE GENOMIC DNA]</scope>
</reference>
<proteinExistence type="inferred from homology"/>
<feature type="chain" id="PRO_5044720847" evidence="3">
    <location>
        <begin position="20"/>
        <end position="158"/>
    </location>
</feature>
<keyword evidence="3" id="KW-0732">Signal</keyword>
<dbReference type="Pfam" id="PF01190">
    <property type="entry name" value="Pollen_Ole_e_1"/>
    <property type="match status" value="1"/>
</dbReference>
<comment type="caution">
    <text evidence="4">The sequence shown here is derived from an EMBL/GenBank/DDBJ whole genome shotgun (WGS) entry which is preliminary data.</text>
</comment>
<evidence type="ECO:0000256" key="2">
    <source>
        <dbReference type="ARBA" id="ARBA00023157"/>
    </source>
</evidence>
<accession>A0ABC8QRL7</accession>
<dbReference type="EMBL" id="CAUOFW020000703">
    <property type="protein sequence ID" value="CAK9135366.1"/>
    <property type="molecule type" value="Genomic_DNA"/>
</dbReference>
<sequence>MARLILLFALCVLPAIVSARFEANPFLVRGKVYCDTCRCGFETPATKYLAGARVKIECRDRATQALKYSIEGVTDSTGTYKIMVNADCGDDIADAMLVSSPDSECATPDKGRDRARVFLTRYNGMNSDTRIANAMGFLKNEPLASCTQVLQKYQETDE</sequence>
<organism evidence="4 6">
    <name type="scientific">Ilex paraguariensis</name>
    <name type="common">yerba mate</name>
    <dbReference type="NCBI Taxonomy" id="185542"/>
    <lineage>
        <taxon>Eukaryota</taxon>
        <taxon>Viridiplantae</taxon>
        <taxon>Streptophyta</taxon>
        <taxon>Embryophyta</taxon>
        <taxon>Tracheophyta</taxon>
        <taxon>Spermatophyta</taxon>
        <taxon>Magnoliopsida</taxon>
        <taxon>eudicotyledons</taxon>
        <taxon>Gunneridae</taxon>
        <taxon>Pentapetalae</taxon>
        <taxon>asterids</taxon>
        <taxon>campanulids</taxon>
        <taxon>Aquifoliales</taxon>
        <taxon>Aquifoliaceae</taxon>
        <taxon>Ilex</taxon>
    </lineage>
</organism>
<gene>
    <name evidence="4" type="ORF">ILEXP_LOCUS2310</name>
    <name evidence="5" type="ORF">ILEXP_LOCUS2373</name>
</gene>
<dbReference type="InterPro" id="IPR006041">
    <property type="entry name" value="Pollen_Ole_e1_allergen"/>
</dbReference>